<evidence type="ECO:0000256" key="2">
    <source>
        <dbReference type="ARBA" id="ARBA00005155"/>
    </source>
</evidence>
<dbReference type="EMBL" id="LVJN01000020">
    <property type="protein sequence ID" value="OSM02222.1"/>
    <property type="molecule type" value="Genomic_DNA"/>
</dbReference>
<dbReference type="GO" id="GO:0046872">
    <property type="term" value="F:metal ion binding"/>
    <property type="evidence" value="ECO:0007669"/>
    <property type="project" value="UniProtKB-KW"/>
</dbReference>
<accession>A0A1Y2K2M6</accession>
<dbReference type="InterPro" id="IPR003731">
    <property type="entry name" value="Di-Nase_FeMo-co_biosynth"/>
</dbReference>
<keyword evidence="14" id="KW-1185">Reference proteome</keyword>
<evidence type="ECO:0000256" key="11">
    <source>
        <dbReference type="SAM" id="MobiDB-lite"/>
    </source>
</evidence>
<keyword evidence="10" id="KW-0456">Lyase</keyword>
<dbReference type="InterPro" id="IPR005980">
    <property type="entry name" value="Nase_CF_NifB"/>
</dbReference>
<sequence length="405" mass="43941">MVSELLSPEQAALKVSAVKEKIPQMTVLGIAGPGDPLANPARTFETCRQVAASHPDLQLCLSTNGLNLPDVVDEIAELKVHHVTITINATDPEVGAKIYPWIYWNNRRITGKKAAQILIERQFKGLEMLVERGILVKVNSVMIPGVNDEHLKEVNKKVSDMGAFLHNIMPLLSEPEHGTYYGLMGQRNPTDEELRDLRESCEGDVEQMTHCRQCRADAVGMLGEDRGEEFTLDKIQPPNPVFNGGVGKIIPIAMSGAPSAPAANEEAPKAAPAVPAGPKRRLAVTSEGGIRIDQHFGHAKRFLVYDADAHGLTLVEERAIDNYCTGDNECGDKESALDFALKSLGDCEAVLCQRIGFAPWERLEEAGVKPVNAHAGEIIEFALPAFCRTQNGLESDAEASQQAAG</sequence>
<dbReference type="Gene3D" id="3.20.20.70">
    <property type="entry name" value="Aldolase class I"/>
    <property type="match status" value="1"/>
</dbReference>
<evidence type="ECO:0000256" key="10">
    <source>
        <dbReference type="ARBA" id="ARBA00023239"/>
    </source>
</evidence>
<feature type="compositionally biased region" description="Low complexity" evidence="11">
    <location>
        <begin position="257"/>
        <end position="277"/>
    </location>
</feature>
<dbReference type="STRING" id="1434232.MAIT1_02328"/>
<dbReference type="CDD" id="cd00852">
    <property type="entry name" value="NifB"/>
    <property type="match status" value="1"/>
</dbReference>
<proteinExistence type="inferred from homology"/>
<reference evidence="13 14" key="1">
    <citation type="journal article" date="2016" name="BMC Genomics">
        <title>Combined genomic and structural analyses of a cultured magnetotactic bacterium reveals its niche adaptation to a dynamic environment.</title>
        <authorList>
            <person name="Araujo A.C."/>
            <person name="Morillo V."/>
            <person name="Cypriano J."/>
            <person name="Teixeira L.C."/>
            <person name="Leao P."/>
            <person name="Lyra S."/>
            <person name="Almeida L.G."/>
            <person name="Bazylinski D.A."/>
            <person name="Vasconcellos A.T."/>
            <person name="Abreu F."/>
            <person name="Lins U."/>
        </authorList>
    </citation>
    <scope>NUCLEOTIDE SEQUENCE [LARGE SCALE GENOMIC DNA]</scope>
    <source>
        <strain evidence="13 14">IT-1</strain>
    </source>
</reference>
<evidence type="ECO:0000256" key="7">
    <source>
        <dbReference type="ARBA" id="ARBA00023004"/>
    </source>
</evidence>
<evidence type="ECO:0000256" key="4">
    <source>
        <dbReference type="ARBA" id="ARBA00022485"/>
    </source>
</evidence>
<name>A0A1Y2K2M6_9PROT</name>
<dbReference type="Pfam" id="PF02579">
    <property type="entry name" value="Nitro_FeMo-Co"/>
    <property type="match status" value="1"/>
</dbReference>
<dbReference type="GO" id="GO:0051539">
    <property type="term" value="F:4 iron, 4 sulfur cluster binding"/>
    <property type="evidence" value="ECO:0007669"/>
    <property type="project" value="UniProtKB-KW"/>
</dbReference>
<evidence type="ECO:0000256" key="6">
    <source>
        <dbReference type="ARBA" id="ARBA00022723"/>
    </source>
</evidence>
<keyword evidence="9" id="KW-0535">Nitrogen fixation</keyword>
<evidence type="ECO:0000256" key="1">
    <source>
        <dbReference type="ARBA" id="ARBA00001966"/>
    </source>
</evidence>
<dbReference type="InterPro" id="IPR013785">
    <property type="entry name" value="Aldolase_TIM"/>
</dbReference>
<keyword evidence="7" id="KW-0408">Iron</keyword>
<dbReference type="NCBIfam" id="TIGR01290">
    <property type="entry name" value="nifB"/>
    <property type="match status" value="1"/>
</dbReference>
<dbReference type="SUPFAM" id="SSF53146">
    <property type="entry name" value="Nitrogenase accessory factor-like"/>
    <property type="match status" value="1"/>
</dbReference>
<dbReference type="InterPro" id="IPR007197">
    <property type="entry name" value="rSAM"/>
</dbReference>
<keyword evidence="8" id="KW-0411">Iron-sulfur</keyword>
<dbReference type="PANTHER" id="PTHR43787:SF13">
    <property type="entry name" value="FEMO COFACTOR BIOSYNTHESIS PROTEIN NIFB"/>
    <property type="match status" value="1"/>
</dbReference>
<keyword evidence="6" id="KW-0479">Metal-binding</keyword>
<dbReference type="PROSITE" id="PS51918">
    <property type="entry name" value="RADICAL_SAM"/>
    <property type="match status" value="1"/>
</dbReference>
<organism evidence="13 14">
    <name type="scientific">Magnetofaba australis IT-1</name>
    <dbReference type="NCBI Taxonomy" id="1434232"/>
    <lineage>
        <taxon>Bacteria</taxon>
        <taxon>Pseudomonadati</taxon>
        <taxon>Pseudomonadota</taxon>
        <taxon>Magnetococcia</taxon>
        <taxon>Magnetococcales</taxon>
        <taxon>Magnetococcaceae</taxon>
        <taxon>Magnetofaba</taxon>
    </lineage>
</organism>
<comment type="similarity">
    <text evidence="3">Belongs to the radical SAM superfamily. NifB family.</text>
</comment>
<dbReference type="GO" id="GO:0016829">
    <property type="term" value="F:lyase activity"/>
    <property type="evidence" value="ECO:0007669"/>
    <property type="project" value="UniProtKB-KW"/>
</dbReference>
<feature type="domain" description="Radical SAM core" evidence="12">
    <location>
        <begin position="1"/>
        <end position="217"/>
    </location>
</feature>
<dbReference type="SUPFAM" id="SSF102114">
    <property type="entry name" value="Radical SAM enzymes"/>
    <property type="match status" value="1"/>
</dbReference>
<dbReference type="InterPro" id="IPR034165">
    <property type="entry name" value="NifB_C"/>
</dbReference>
<dbReference type="Proteomes" id="UP000194003">
    <property type="component" value="Unassembled WGS sequence"/>
</dbReference>
<comment type="pathway">
    <text evidence="2">Cofactor biosynthesis; Fe-Mo cofactor biosynthesis.</text>
</comment>
<dbReference type="PANTHER" id="PTHR43787">
    <property type="entry name" value="FEMO COFACTOR BIOSYNTHESIS PROTEIN NIFB-RELATED"/>
    <property type="match status" value="1"/>
</dbReference>
<gene>
    <name evidence="13" type="ORF">MAIT1_02328</name>
</gene>
<dbReference type="Pfam" id="PF04055">
    <property type="entry name" value="Radical_SAM"/>
    <property type="match status" value="1"/>
</dbReference>
<evidence type="ECO:0000256" key="9">
    <source>
        <dbReference type="ARBA" id="ARBA00023231"/>
    </source>
</evidence>
<protein>
    <submittedName>
        <fullName evidence="13">Putative nitrogenase cofactor biosynthesis protein NifB</fullName>
    </submittedName>
</protein>
<evidence type="ECO:0000256" key="8">
    <source>
        <dbReference type="ARBA" id="ARBA00023014"/>
    </source>
</evidence>
<dbReference type="InterPro" id="IPR036105">
    <property type="entry name" value="DiNase_FeMo-co_biosyn_sf"/>
</dbReference>
<dbReference type="AlphaFoldDB" id="A0A1Y2K2M6"/>
<evidence type="ECO:0000259" key="12">
    <source>
        <dbReference type="PROSITE" id="PS51918"/>
    </source>
</evidence>
<evidence type="ECO:0000256" key="5">
    <source>
        <dbReference type="ARBA" id="ARBA00022691"/>
    </source>
</evidence>
<comment type="cofactor">
    <cofactor evidence="1">
        <name>[4Fe-4S] cluster</name>
        <dbReference type="ChEBI" id="CHEBI:49883"/>
    </cofactor>
</comment>
<keyword evidence="4" id="KW-0004">4Fe-4S</keyword>
<dbReference type="InterPro" id="IPR058240">
    <property type="entry name" value="rSAM_sf"/>
</dbReference>
<evidence type="ECO:0000313" key="13">
    <source>
        <dbReference type="EMBL" id="OSM02222.1"/>
    </source>
</evidence>
<feature type="region of interest" description="Disordered" evidence="11">
    <location>
        <begin position="257"/>
        <end position="282"/>
    </location>
</feature>
<dbReference type="UniPathway" id="UPA00782"/>
<keyword evidence="5" id="KW-0949">S-adenosyl-L-methionine</keyword>
<evidence type="ECO:0000313" key="14">
    <source>
        <dbReference type="Proteomes" id="UP000194003"/>
    </source>
</evidence>
<evidence type="ECO:0000256" key="3">
    <source>
        <dbReference type="ARBA" id="ARBA00006804"/>
    </source>
</evidence>
<dbReference type="Gene3D" id="3.30.420.130">
    <property type="entry name" value="Dinitrogenase iron-molybdenum cofactor biosynthesis domain"/>
    <property type="match status" value="1"/>
</dbReference>
<comment type="caution">
    <text evidence="13">The sequence shown here is derived from an EMBL/GenBank/DDBJ whole genome shotgun (WGS) entry which is preliminary data.</text>
</comment>